<gene>
    <name evidence="2" type="ORF">TELCIR_04066</name>
</gene>
<feature type="compositionally biased region" description="Pro residues" evidence="1">
    <location>
        <begin position="30"/>
        <end position="42"/>
    </location>
</feature>
<feature type="region of interest" description="Disordered" evidence="1">
    <location>
        <begin position="59"/>
        <end position="78"/>
    </location>
</feature>
<dbReference type="Proteomes" id="UP000230423">
    <property type="component" value="Unassembled WGS sequence"/>
</dbReference>
<organism evidence="2 3">
    <name type="scientific">Teladorsagia circumcincta</name>
    <name type="common">Brown stomach worm</name>
    <name type="synonym">Ostertagia circumcincta</name>
    <dbReference type="NCBI Taxonomy" id="45464"/>
    <lineage>
        <taxon>Eukaryota</taxon>
        <taxon>Metazoa</taxon>
        <taxon>Ecdysozoa</taxon>
        <taxon>Nematoda</taxon>
        <taxon>Chromadorea</taxon>
        <taxon>Rhabditida</taxon>
        <taxon>Rhabditina</taxon>
        <taxon>Rhabditomorpha</taxon>
        <taxon>Strongyloidea</taxon>
        <taxon>Trichostrongylidae</taxon>
        <taxon>Teladorsagia</taxon>
    </lineage>
</organism>
<accession>A0A2G9UUL3</accession>
<name>A0A2G9UUL3_TELCI</name>
<evidence type="ECO:0000256" key="1">
    <source>
        <dbReference type="SAM" id="MobiDB-lite"/>
    </source>
</evidence>
<protein>
    <submittedName>
        <fullName evidence="2">Uncharacterized protein</fullName>
    </submittedName>
</protein>
<feature type="compositionally biased region" description="Basic and acidic residues" evidence="1">
    <location>
        <begin position="15"/>
        <end position="25"/>
    </location>
</feature>
<dbReference type="OrthoDB" id="5849698at2759"/>
<keyword evidence="3" id="KW-1185">Reference proteome</keyword>
<proteinExistence type="predicted"/>
<reference evidence="2 3" key="1">
    <citation type="submission" date="2015-09" db="EMBL/GenBank/DDBJ databases">
        <title>Draft genome of the parasitic nematode Teladorsagia circumcincta isolate WARC Sus (inbred).</title>
        <authorList>
            <person name="Mitreva M."/>
        </authorList>
    </citation>
    <scope>NUCLEOTIDE SEQUENCE [LARGE SCALE GENOMIC DNA]</scope>
    <source>
        <strain evidence="2 3">S</strain>
    </source>
</reference>
<dbReference type="EMBL" id="KZ345359">
    <property type="protein sequence ID" value="PIO73941.1"/>
    <property type="molecule type" value="Genomic_DNA"/>
</dbReference>
<evidence type="ECO:0000313" key="3">
    <source>
        <dbReference type="Proteomes" id="UP000230423"/>
    </source>
</evidence>
<dbReference type="AlphaFoldDB" id="A0A2G9UUL3"/>
<feature type="region of interest" description="Disordered" evidence="1">
    <location>
        <begin position="1"/>
        <end position="42"/>
    </location>
</feature>
<sequence>MSADKGKVHKNHVQFGKDVKTEPKIRAISPAPPPHEVTAPPPALPFAIKDEVELLRSGTLNKHGDRVKSQGASAENAK</sequence>
<evidence type="ECO:0000313" key="2">
    <source>
        <dbReference type="EMBL" id="PIO73941.1"/>
    </source>
</evidence>